<evidence type="ECO:0000313" key="2">
    <source>
        <dbReference type="EMBL" id="QXJ35799.1"/>
    </source>
</evidence>
<name>A0A8F5C2A0_9CREN</name>
<keyword evidence="1" id="KW-1133">Transmembrane helix</keyword>
<evidence type="ECO:0000256" key="1">
    <source>
        <dbReference type="SAM" id="Phobius"/>
    </source>
</evidence>
<reference evidence="2 3" key="1">
    <citation type="journal article" date="2021" name="Environ. Microbiol.">
        <title>New insights into the diversity and evolution of the archaeal mobilome from three complete genomes of Saccharolobus shibatae.</title>
        <authorList>
            <person name="Medvedeva S."/>
            <person name="Brandt D."/>
            <person name="Cvirkaite-Krupovic V."/>
            <person name="Liu Y."/>
            <person name="Severinov K."/>
            <person name="Ishino S."/>
            <person name="Ishino Y."/>
            <person name="Prangishvili D."/>
            <person name="Kalinowski J."/>
            <person name="Krupovic M."/>
        </authorList>
    </citation>
    <scope>NUCLEOTIDE SEQUENCE [LARGE SCALE GENOMIC DNA]</scope>
    <source>
        <strain evidence="2 3">S38A</strain>
    </source>
</reference>
<organism evidence="2 3">
    <name type="scientific">Saccharolobus shibatae</name>
    <dbReference type="NCBI Taxonomy" id="2286"/>
    <lineage>
        <taxon>Archaea</taxon>
        <taxon>Thermoproteota</taxon>
        <taxon>Thermoprotei</taxon>
        <taxon>Sulfolobales</taxon>
        <taxon>Sulfolobaceae</taxon>
        <taxon>Saccharolobus</taxon>
    </lineage>
</organism>
<evidence type="ECO:0000313" key="3">
    <source>
        <dbReference type="Proteomes" id="UP000694036"/>
    </source>
</evidence>
<dbReference type="AlphaFoldDB" id="A0A8F5C2A0"/>
<dbReference type="EMBL" id="CP077713">
    <property type="protein sequence ID" value="QXJ35799.1"/>
    <property type="molecule type" value="Genomic_DNA"/>
</dbReference>
<sequence length="58" mass="7227">MILGLPERRRFGLYHSPWRILQIARTIALYYNLFTYFLITVILLQYTLFFSFYRKFIQ</sequence>
<keyword evidence="1" id="KW-0812">Transmembrane</keyword>
<protein>
    <submittedName>
        <fullName evidence="2">Uncharacterized protein</fullName>
    </submittedName>
</protein>
<gene>
    <name evidence="2" type="ORF">J5U22_02346</name>
</gene>
<keyword evidence="3" id="KW-1185">Reference proteome</keyword>
<feature type="transmembrane region" description="Helical" evidence="1">
    <location>
        <begin position="29"/>
        <end position="53"/>
    </location>
</feature>
<keyword evidence="1" id="KW-0472">Membrane</keyword>
<proteinExistence type="predicted"/>
<accession>A0A8F5C2A0</accession>
<dbReference type="Proteomes" id="UP000694036">
    <property type="component" value="Chromosome"/>
</dbReference>